<dbReference type="EMBL" id="BDQX01000081">
    <property type="protein sequence ID" value="GBG07206.1"/>
    <property type="molecule type" value="Genomic_DNA"/>
</dbReference>
<accession>A0A2R5EKN3</accession>
<feature type="compositionally biased region" description="Basic and acidic residues" evidence="1">
    <location>
        <begin position="24"/>
        <end position="33"/>
    </location>
</feature>
<evidence type="ECO:0000313" key="2">
    <source>
        <dbReference type="EMBL" id="GBG07206.1"/>
    </source>
</evidence>
<gene>
    <name evidence="2" type="ORF">PAT3040_01754</name>
</gene>
<organism evidence="2 3">
    <name type="scientific">Paenibacillus agaridevorans</name>
    <dbReference type="NCBI Taxonomy" id="171404"/>
    <lineage>
        <taxon>Bacteria</taxon>
        <taxon>Bacillati</taxon>
        <taxon>Bacillota</taxon>
        <taxon>Bacilli</taxon>
        <taxon>Bacillales</taxon>
        <taxon>Paenibacillaceae</taxon>
        <taxon>Paenibacillus</taxon>
    </lineage>
</organism>
<keyword evidence="3" id="KW-1185">Reference proteome</keyword>
<dbReference type="Proteomes" id="UP000245202">
    <property type="component" value="Unassembled WGS sequence"/>
</dbReference>
<comment type="caution">
    <text evidence="2">The sequence shown here is derived from an EMBL/GenBank/DDBJ whole genome shotgun (WGS) entry which is preliminary data.</text>
</comment>
<sequence length="33" mass="4040">ARDKEKKEKLKEPARNTRYNIPCHRRDNDQQSD</sequence>
<feature type="non-terminal residue" evidence="2">
    <location>
        <position position="1"/>
    </location>
</feature>
<protein>
    <submittedName>
        <fullName evidence="2">Uncharacterized protein</fullName>
    </submittedName>
</protein>
<feature type="region of interest" description="Disordered" evidence="1">
    <location>
        <begin position="1"/>
        <end position="33"/>
    </location>
</feature>
<evidence type="ECO:0000313" key="3">
    <source>
        <dbReference type="Proteomes" id="UP000245202"/>
    </source>
</evidence>
<proteinExistence type="predicted"/>
<evidence type="ECO:0000256" key="1">
    <source>
        <dbReference type="SAM" id="MobiDB-lite"/>
    </source>
</evidence>
<feature type="compositionally biased region" description="Basic and acidic residues" evidence="1">
    <location>
        <begin position="1"/>
        <end position="15"/>
    </location>
</feature>
<name>A0A2R5EKN3_9BACL</name>
<dbReference type="AlphaFoldDB" id="A0A2R5EKN3"/>
<reference evidence="2 3" key="1">
    <citation type="submission" date="2017-08" db="EMBL/GenBank/DDBJ databases">
        <title>Substantial Increase in Enzyme Production by Combined Drug-Resistance Mutations in Paenibacillus agaridevorans.</title>
        <authorList>
            <person name="Tanaka Y."/>
            <person name="Funane K."/>
            <person name="Hosaka T."/>
            <person name="Shiwa Y."/>
            <person name="Fujita N."/>
            <person name="Miyazaki T."/>
            <person name="Yoshikawa H."/>
            <person name="Murakami K."/>
            <person name="Kasahara K."/>
            <person name="Inaoka T."/>
            <person name="Hiraga Y."/>
            <person name="Ochi K."/>
        </authorList>
    </citation>
    <scope>NUCLEOTIDE SEQUENCE [LARGE SCALE GENOMIC DNA]</scope>
    <source>
        <strain evidence="2 3">T-3040</strain>
    </source>
</reference>